<accession>A0A9P0D5T3</accession>
<dbReference type="AlphaFoldDB" id="A0A9P0D5T3"/>
<gene>
    <name evidence="3" type="ORF">PSYICH_LOCUS13634</name>
</gene>
<name>A0A9P0D5T3_9CUCU</name>
<evidence type="ECO:0000313" key="4">
    <source>
        <dbReference type="Proteomes" id="UP001153636"/>
    </source>
</evidence>
<protein>
    <recommendedName>
        <fullName evidence="2">Ig-like domain-containing protein</fullName>
    </recommendedName>
</protein>
<dbReference type="OrthoDB" id="196393at2759"/>
<evidence type="ECO:0000259" key="2">
    <source>
        <dbReference type="PROSITE" id="PS50835"/>
    </source>
</evidence>
<evidence type="ECO:0000313" key="3">
    <source>
        <dbReference type="EMBL" id="CAH1112906.1"/>
    </source>
</evidence>
<dbReference type="InterPro" id="IPR013783">
    <property type="entry name" value="Ig-like_fold"/>
</dbReference>
<sequence length="275" mass="31109">MTFFVTVHVLFLVILIFVQDVLCLRNVRLTIEPNIVQRGSNSTLHCSYDLENDDVLYSVKWYRGRYEFYRYIPSELPIIKTFPFKGINVDEKNSNSTQVLLKDIDFKISGNFSCEVTTDAPFSTGYDRRTMVVVQLPENPPTISVEGEPLDYGDTLRANCSCPPSKPQASLMLLLNNLTVAKIQPSFPNKHENPLWSDLPLAMTLAEEHFNGGRLILRCVAEIGEIYREEAVLKLGSVRDPVPERVSAYSVGTFCENSRALLQIITLISIMSMFS</sequence>
<proteinExistence type="predicted"/>
<feature type="signal peptide" evidence="1">
    <location>
        <begin position="1"/>
        <end position="23"/>
    </location>
</feature>
<dbReference type="Proteomes" id="UP001153636">
    <property type="component" value="Chromosome 7"/>
</dbReference>
<dbReference type="PROSITE" id="PS50835">
    <property type="entry name" value="IG_LIKE"/>
    <property type="match status" value="1"/>
</dbReference>
<dbReference type="PANTHER" id="PTHR21261">
    <property type="entry name" value="BEAT PROTEIN"/>
    <property type="match status" value="1"/>
</dbReference>
<dbReference type="FunFam" id="2.60.40.10:FF:000437">
    <property type="entry name" value="Beat-IIIc, isoform A"/>
    <property type="match status" value="1"/>
</dbReference>
<feature type="chain" id="PRO_5040481922" description="Ig-like domain-containing protein" evidence="1">
    <location>
        <begin position="24"/>
        <end position="275"/>
    </location>
</feature>
<evidence type="ECO:0000256" key="1">
    <source>
        <dbReference type="SAM" id="SignalP"/>
    </source>
</evidence>
<dbReference type="Gene3D" id="2.60.40.10">
    <property type="entry name" value="Immunoglobulins"/>
    <property type="match status" value="1"/>
</dbReference>
<keyword evidence="1" id="KW-0732">Signal</keyword>
<organism evidence="3 4">
    <name type="scientific">Psylliodes chrysocephalus</name>
    <dbReference type="NCBI Taxonomy" id="3402493"/>
    <lineage>
        <taxon>Eukaryota</taxon>
        <taxon>Metazoa</taxon>
        <taxon>Ecdysozoa</taxon>
        <taxon>Arthropoda</taxon>
        <taxon>Hexapoda</taxon>
        <taxon>Insecta</taxon>
        <taxon>Pterygota</taxon>
        <taxon>Neoptera</taxon>
        <taxon>Endopterygota</taxon>
        <taxon>Coleoptera</taxon>
        <taxon>Polyphaga</taxon>
        <taxon>Cucujiformia</taxon>
        <taxon>Chrysomeloidea</taxon>
        <taxon>Chrysomelidae</taxon>
        <taxon>Galerucinae</taxon>
        <taxon>Alticini</taxon>
        <taxon>Psylliodes</taxon>
    </lineage>
</organism>
<dbReference type="EMBL" id="OV651819">
    <property type="protein sequence ID" value="CAH1112906.1"/>
    <property type="molecule type" value="Genomic_DNA"/>
</dbReference>
<dbReference type="PANTHER" id="PTHR21261:SF6">
    <property type="entry name" value="BEATEN PATH IIA-RELATED"/>
    <property type="match status" value="1"/>
</dbReference>
<feature type="domain" description="Ig-like" evidence="2">
    <location>
        <begin position="25"/>
        <end position="132"/>
    </location>
</feature>
<reference evidence="3" key="1">
    <citation type="submission" date="2022-01" db="EMBL/GenBank/DDBJ databases">
        <authorList>
            <person name="King R."/>
        </authorList>
    </citation>
    <scope>NUCLEOTIDE SEQUENCE</scope>
</reference>
<keyword evidence="4" id="KW-1185">Reference proteome</keyword>
<dbReference type="SUPFAM" id="SSF48726">
    <property type="entry name" value="Immunoglobulin"/>
    <property type="match status" value="1"/>
</dbReference>
<dbReference type="InterPro" id="IPR036179">
    <property type="entry name" value="Ig-like_dom_sf"/>
</dbReference>
<dbReference type="InterPro" id="IPR007110">
    <property type="entry name" value="Ig-like_dom"/>
</dbReference>